<proteinExistence type="predicted"/>
<name>G3I6G4_CRIGR</name>
<dbReference type="InParanoid" id="G3I6G4"/>
<reference evidence="2" key="1">
    <citation type="journal article" date="2011" name="Nat. Biotechnol.">
        <title>The genomic sequence of the Chinese hamster ovary (CHO)-K1 cell line.</title>
        <authorList>
            <person name="Xu X."/>
            <person name="Nagarajan H."/>
            <person name="Lewis N.E."/>
            <person name="Pan S."/>
            <person name="Cai Z."/>
            <person name="Liu X."/>
            <person name="Chen W."/>
            <person name="Xie M."/>
            <person name="Wang W."/>
            <person name="Hammond S."/>
            <person name="Andersen M.R."/>
            <person name="Neff N."/>
            <person name="Passarelli B."/>
            <person name="Koh W."/>
            <person name="Fan H.C."/>
            <person name="Wang J."/>
            <person name="Gui Y."/>
            <person name="Lee K.H."/>
            <person name="Betenbaugh M.J."/>
            <person name="Quake S.R."/>
            <person name="Famili I."/>
            <person name="Palsson B.O."/>
            <person name="Wang J."/>
        </authorList>
    </citation>
    <scope>NUCLEOTIDE SEQUENCE [LARGE SCALE GENOMIC DNA]</scope>
    <source>
        <strain evidence="2">CHO K1 cell line</strain>
    </source>
</reference>
<gene>
    <name evidence="1" type="ORF">I79_019094</name>
</gene>
<evidence type="ECO:0000313" key="2">
    <source>
        <dbReference type="Proteomes" id="UP000001075"/>
    </source>
</evidence>
<sequence>MSYTGLRYMGALAGAMAATSHCHIEGWKETRKQPVKTPGWSYLCLQSATQ</sequence>
<dbReference type="EMBL" id="JH001367">
    <property type="protein sequence ID" value="EGW10715.1"/>
    <property type="molecule type" value="Genomic_DNA"/>
</dbReference>
<evidence type="ECO:0000313" key="1">
    <source>
        <dbReference type="EMBL" id="EGW10715.1"/>
    </source>
</evidence>
<dbReference type="AlphaFoldDB" id="G3I6G4"/>
<organism evidence="1 2">
    <name type="scientific">Cricetulus griseus</name>
    <name type="common">Chinese hamster</name>
    <name type="synonym">Cricetulus barabensis griseus</name>
    <dbReference type="NCBI Taxonomy" id="10029"/>
    <lineage>
        <taxon>Eukaryota</taxon>
        <taxon>Metazoa</taxon>
        <taxon>Chordata</taxon>
        <taxon>Craniata</taxon>
        <taxon>Vertebrata</taxon>
        <taxon>Euteleostomi</taxon>
        <taxon>Mammalia</taxon>
        <taxon>Eutheria</taxon>
        <taxon>Euarchontoglires</taxon>
        <taxon>Glires</taxon>
        <taxon>Rodentia</taxon>
        <taxon>Myomorpha</taxon>
        <taxon>Muroidea</taxon>
        <taxon>Cricetidae</taxon>
        <taxon>Cricetinae</taxon>
        <taxon>Cricetulus</taxon>
    </lineage>
</organism>
<accession>G3I6G4</accession>
<protein>
    <submittedName>
        <fullName evidence="1">Uncharacterized protein</fullName>
    </submittedName>
</protein>
<dbReference type="Proteomes" id="UP000001075">
    <property type="component" value="Unassembled WGS sequence"/>
</dbReference>